<dbReference type="AlphaFoldDB" id="A0A061F4G9"/>
<gene>
    <name evidence="2" type="ORF">TCM_026717</name>
</gene>
<accession>A0A061F4G9</accession>
<keyword evidence="3" id="KW-1185">Reference proteome</keyword>
<feature type="region of interest" description="Disordered" evidence="1">
    <location>
        <begin position="1"/>
        <end position="21"/>
    </location>
</feature>
<dbReference type="InParanoid" id="A0A061F4G9"/>
<dbReference type="Proteomes" id="UP000026915">
    <property type="component" value="Chromosome 5"/>
</dbReference>
<dbReference type="eggNOG" id="KOG0266">
    <property type="taxonomic scope" value="Eukaryota"/>
</dbReference>
<sequence>MGRSPGKATDVTKRRSGAPSGRIWPLRRQIDASPQLDLTVECQIQPWDLVGKHQIRCFRRQDLAFECQIWPLWRQIDASPRLDLAVECQIQPWDLVYAMIFSAYPFEQFRQRPRAPPTAPGMVDYQDPDHEQLRKRLGPAPSVCGGQQAWSLDELPRTVALTMHEGSMVTSRAIEFPYHFCDYPYYDDKPFDGQPTKMLAVWRHEKPYF</sequence>
<evidence type="ECO:0000256" key="1">
    <source>
        <dbReference type="SAM" id="MobiDB-lite"/>
    </source>
</evidence>
<evidence type="ECO:0000313" key="2">
    <source>
        <dbReference type="EMBL" id="EOY11577.1"/>
    </source>
</evidence>
<dbReference type="STRING" id="3641.A0A061F4G9"/>
<proteinExistence type="predicted"/>
<reference evidence="2 3" key="1">
    <citation type="journal article" date="2013" name="Genome Biol.">
        <title>The genome sequence of the most widely cultivated cacao type and its use to identify candidate genes regulating pod color.</title>
        <authorList>
            <person name="Motamayor J.C."/>
            <person name="Mockaitis K."/>
            <person name="Schmutz J."/>
            <person name="Haiminen N."/>
            <person name="Iii D.L."/>
            <person name="Cornejo O."/>
            <person name="Findley S.D."/>
            <person name="Zheng P."/>
            <person name="Utro F."/>
            <person name="Royaert S."/>
            <person name="Saski C."/>
            <person name="Jenkins J."/>
            <person name="Podicheti R."/>
            <person name="Zhao M."/>
            <person name="Scheffler B.E."/>
            <person name="Stack J.C."/>
            <person name="Feltus F.A."/>
            <person name="Mustiga G.M."/>
            <person name="Amores F."/>
            <person name="Phillips W."/>
            <person name="Marelli J.P."/>
            <person name="May G.D."/>
            <person name="Shapiro H."/>
            <person name="Ma J."/>
            <person name="Bustamante C.D."/>
            <person name="Schnell R.J."/>
            <person name="Main D."/>
            <person name="Gilbert D."/>
            <person name="Parida L."/>
            <person name="Kuhn D.N."/>
        </authorList>
    </citation>
    <scope>NUCLEOTIDE SEQUENCE [LARGE SCALE GENOMIC DNA]</scope>
    <source>
        <strain evidence="3">cv. Matina 1-6</strain>
    </source>
</reference>
<dbReference type="EMBL" id="CM001883">
    <property type="protein sequence ID" value="EOY11577.1"/>
    <property type="molecule type" value="Genomic_DNA"/>
</dbReference>
<name>A0A061F4G9_THECC</name>
<organism evidence="2 3">
    <name type="scientific">Theobroma cacao</name>
    <name type="common">Cacao</name>
    <name type="synonym">Cocoa</name>
    <dbReference type="NCBI Taxonomy" id="3641"/>
    <lineage>
        <taxon>Eukaryota</taxon>
        <taxon>Viridiplantae</taxon>
        <taxon>Streptophyta</taxon>
        <taxon>Embryophyta</taxon>
        <taxon>Tracheophyta</taxon>
        <taxon>Spermatophyta</taxon>
        <taxon>Magnoliopsida</taxon>
        <taxon>eudicotyledons</taxon>
        <taxon>Gunneridae</taxon>
        <taxon>Pentapetalae</taxon>
        <taxon>rosids</taxon>
        <taxon>malvids</taxon>
        <taxon>Malvales</taxon>
        <taxon>Malvaceae</taxon>
        <taxon>Byttnerioideae</taxon>
        <taxon>Theobroma</taxon>
    </lineage>
</organism>
<evidence type="ECO:0000313" key="3">
    <source>
        <dbReference type="Proteomes" id="UP000026915"/>
    </source>
</evidence>
<dbReference type="HOGENOM" id="CLU_1317465_0_0_1"/>
<protein>
    <submittedName>
        <fullName evidence="2">Uncharacterized protein</fullName>
    </submittedName>
</protein>
<dbReference type="Gramene" id="EOY11577">
    <property type="protein sequence ID" value="EOY11577"/>
    <property type="gene ID" value="TCM_026717"/>
</dbReference>